<reference evidence="1" key="1">
    <citation type="journal article" date="2020" name="Stud. Mycol.">
        <title>101 Dothideomycetes genomes: a test case for predicting lifestyles and emergence of pathogens.</title>
        <authorList>
            <person name="Haridas S."/>
            <person name="Albert R."/>
            <person name="Binder M."/>
            <person name="Bloem J."/>
            <person name="Labutti K."/>
            <person name="Salamov A."/>
            <person name="Andreopoulos B."/>
            <person name="Baker S."/>
            <person name="Barry K."/>
            <person name="Bills G."/>
            <person name="Bluhm B."/>
            <person name="Cannon C."/>
            <person name="Castanera R."/>
            <person name="Culley D."/>
            <person name="Daum C."/>
            <person name="Ezra D."/>
            <person name="Gonzalez J."/>
            <person name="Henrissat B."/>
            <person name="Kuo A."/>
            <person name="Liang C."/>
            <person name="Lipzen A."/>
            <person name="Lutzoni F."/>
            <person name="Magnuson J."/>
            <person name="Mondo S."/>
            <person name="Nolan M."/>
            <person name="Ohm R."/>
            <person name="Pangilinan J."/>
            <person name="Park H.-J."/>
            <person name="Ramirez L."/>
            <person name="Alfaro M."/>
            <person name="Sun H."/>
            <person name="Tritt A."/>
            <person name="Yoshinaga Y."/>
            <person name="Zwiers L.-H."/>
            <person name="Turgeon B."/>
            <person name="Goodwin S."/>
            <person name="Spatafora J."/>
            <person name="Crous P."/>
            <person name="Grigoriev I."/>
        </authorList>
    </citation>
    <scope>NUCLEOTIDE SEQUENCE</scope>
    <source>
        <strain evidence="1">CBS 107.79</strain>
    </source>
</reference>
<sequence length="216" mass="21633">MLPSSNLSEVVSTILTQSLSAETSAAPVGSASVFSGAQHISLSGAAAIIRSTGTAGFISPTANLTTSAAASLSPSPCANVTSISEDEFSNSLMDRTRRPHTSTPVGTAPLVTAFGESDVSAPAANSTIPPPPPFIPNNGYGAKSSSEVAITEQPPATILPIVANSSAAFPTASGSVEQPSVTLPPLLANSSAAFPTASGSTVPDFENEFGDRIGRF</sequence>
<dbReference type="EMBL" id="ML976665">
    <property type="protein sequence ID" value="KAF1976940.1"/>
    <property type="molecule type" value="Genomic_DNA"/>
</dbReference>
<keyword evidence="2" id="KW-1185">Reference proteome</keyword>
<evidence type="ECO:0000313" key="1">
    <source>
        <dbReference type="EMBL" id="KAF1976940.1"/>
    </source>
</evidence>
<accession>A0A6A5VJW6</accession>
<evidence type="ECO:0000313" key="2">
    <source>
        <dbReference type="Proteomes" id="UP000800036"/>
    </source>
</evidence>
<proteinExistence type="predicted"/>
<name>A0A6A5VJW6_9PLEO</name>
<gene>
    <name evidence="1" type="ORF">BU23DRAFT_15727</name>
</gene>
<organism evidence="1 2">
    <name type="scientific">Bimuria novae-zelandiae CBS 107.79</name>
    <dbReference type="NCBI Taxonomy" id="1447943"/>
    <lineage>
        <taxon>Eukaryota</taxon>
        <taxon>Fungi</taxon>
        <taxon>Dikarya</taxon>
        <taxon>Ascomycota</taxon>
        <taxon>Pezizomycotina</taxon>
        <taxon>Dothideomycetes</taxon>
        <taxon>Pleosporomycetidae</taxon>
        <taxon>Pleosporales</taxon>
        <taxon>Massarineae</taxon>
        <taxon>Didymosphaeriaceae</taxon>
        <taxon>Bimuria</taxon>
    </lineage>
</organism>
<protein>
    <submittedName>
        <fullName evidence="1">Uncharacterized protein</fullName>
    </submittedName>
</protein>
<dbReference type="OrthoDB" id="3793279at2759"/>
<dbReference type="Proteomes" id="UP000800036">
    <property type="component" value="Unassembled WGS sequence"/>
</dbReference>
<dbReference type="AlphaFoldDB" id="A0A6A5VJW6"/>